<dbReference type="InterPro" id="IPR006179">
    <property type="entry name" value="5_nucleotidase/apyrase"/>
</dbReference>
<dbReference type="GO" id="GO:0016787">
    <property type="term" value="F:hydrolase activity"/>
    <property type="evidence" value="ECO:0007669"/>
    <property type="project" value="InterPro"/>
</dbReference>
<evidence type="ECO:0000313" key="2">
    <source>
        <dbReference type="EMBL" id="SVC28977.1"/>
    </source>
</evidence>
<dbReference type="Pfam" id="PF02872">
    <property type="entry name" value="5_nucleotid_C"/>
    <property type="match status" value="1"/>
</dbReference>
<reference evidence="2" key="1">
    <citation type="submission" date="2018-05" db="EMBL/GenBank/DDBJ databases">
        <authorList>
            <person name="Lanie J.A."/>
            <person name="Ng W.-L."/>
            <person name="Kazmierczak K.M."/>
            <person name="Andrzejewski T.M."/>
            <person name="Davidsen T.M."/>
            <person name="Wayne K.J."/>
            <person name="Tettelin H."/>
            <person name="Glass J.I."/>
            <person name="Rusch D."/>
            <person name="Podicherti R."/>
            <person name="Tsui H.-C.T."/>
            <person name="Winkler M.E."/>
        </authorList>
    </citation>
    <scope>NUCLEOTIDE SEQUENCE</scope>
</reference>
<name>A0A382L1Y3_9ZZZZ</name>
<dbReference type="EMBL" id="UINC01083350">
    <property type="protein sequence ID" value="SVC28977.1"/>
    <property type="molecule type" value="Genomic_DNA"/>
</dbReference>
<evidence type="ECO:0000259" key="1">
    <source>
        <dbReference type="Pfam" id="PF02872"/>
    </source>
</evidence>
<feature type="non-terminal residue" evidence="2">
    <location>
        <position position="1"/>
    </location>
</feature>
<sequence length="208" mass="22198">QGIKLGKTATELDSRKKTVCTGEAAIGNLIADAMRDGVNADIGITNGGGIRSKKIYAPGTTITRRDILTELPFRNVVVKLGLTGAQIWQALENGVSRIEKIAGSYKYSKNPGRFPQVSGMSFIWNPKAKAGSRIVSVKVGGKTLNMSYIYTVATNEYMARGGDGYSIFKKGSVLIGSKSATLLTSMVMDYIIAKGTVSPKVEGRIVAK</sequence>
<dbReference type="SUPFAM" id="SSF55816">
    <property type="entry name" value="5'-nucleotidase (syn. UDP-sugar hydrolase), C-terminal domain"/>
    <property type="match status" value="1"/>
</dbReference>
<proteinExistence type="predicted"/>
<protein>
    <recommendedName>
        <fullName evidence="1">5'-Nucleotidase C-terminal domain-containing protein</fullName>
    </recommendedName>
</protein>
<gene>
    <name evidence="2" type="ORF">METZ01_LOCUS281831</name>
</gene>
<dbReference type="AlphaFoldDB" id="A0A382L1Y3"/>
<dbReference type="InterPro" id="IPR008334">
    <property type="entry name" value="5'-Nucleotdase_C"/>
</dbReference>
<dbReference type="PRINTS" id="PR01607">
    <property type="entry name" value="APYRASEFAMLY"/>
</dbReference>
<dbReference type="Gene3D" id="3.90.780.10">
    <property type="entry name" value="5'-Nucleotidase, C-terminal domain"/>
    <property type="match status" value="1"/>
</dbReference>
<dbReference type="GO" id="GO:0009166">
    <property type="term" value="P:nucleotide catabolic process"/>
    <property type="evidence" value="ECO:0007669"/>
    <property type="project" value="InterPro"/>
</dbReference>
<feature type="domain" description="5'-Nucleotidase C-terminal" evidence="1">
    <location>
        <begin position="6"/>
        <end position="169"/>
    </location>
</feature>
<dbReference type="InterPro" id="IPR036907">
    <property type="entry name" value="5'-Nucleotdase_C_sf"/>
</dbReference>
<organism evidence="2">
    <name type="scientific">marine metagenome</name>
    <dbReference type="NCBI Taxonomy" id="408172"/>
    <lineage>
        <taxon>unclassified sequences</taxon>
        <taxon>metagenomes</taxon>
        <taxon>ecological metagenomes</taxon>
    </lineage>
</organism>
<dbReference type="PANTHER" id="PTHR11575">
    <property type="entry name" value="5'-NUCLEOTIDASE-RELATED"/>
    <property type="match status" value="1"/>
</dbReference>
<dbReference type="PANTHER" id="PTHR11575:SF24">
    <property type="entry name" value="5'-NUCLEOTIDASE"/>
    <property type="match status" value="1"/>
</dbReference>
<accession>A0A382L1Y3</accession>